<dbReference type="RefSeq" id="XP_015660259.1">
    <property type="nucleotide sequence ID" value="XM_015801639.1"/>
</dbReference>
<dbReference type="VEuPathDB" id="TriTrypDB:LpyrH10_06_4550"/>
<evidence type="ECO:0000313" key="3">
    <source>
        <dbReference type="Proteomes" id="UP000037923"/>
    </source>
</evidence>
<proteinExistence type="predicted"/>
<dbReference type="GeneID" id="26904376"/>
<protein>
    <submittedName>
        <fullName evidence="2">Unspecified product</fullName>
    </submittedName>
</protein>
<dbReference type="OMA" id="LPKHEQH"/>
<dbReference type="EMBL" id="LGTL01000006">
    <property type="protein sequence ID" value="KPA81820.1"/>
    <property type="molecule type" value="Genomic_DNA"/>
</dbReference>
<keyword evidence="3" id="KW-1185">Reference proteome</keyword>
<accession>A0A0M9G3S2</accession>
<comment type="caution">
    <text evidence="2">The sequence shown here is derived from an EMBL/GenBank/DDBJ whole genome shotgun (WGS) entry which is preliminary data.</text>
</comment>
<evidence type="ECO:0000256" key="1">
    <source>
        <dbReference type="SAM" id="MobiDB-lite"/>
    </source>
</evidence>
<dbReference type="AlphaFoldDB" id="A0A0M9G3S2"/>
<name>A0A0M9G3S2_LEPPY</name>
<dbReference type="OrthoDB" id="265655at2759"/>
<reference evidence="2 3" key="1">
    <citation type="submission" date="2015-07" db="EMBL/GenBank/DDBJ databases">
        <title>High-quality genome of monoxenous trypanosomatid Leptomonas pyrrhocoris.</title>
        <authorList>
            <person name="Flegontov P."/>
            <person name="Butenko A."/>
            <person name="Firsov S."/>
            <person name="Vlcek C."/>
            <person name="Logacheva M.D."/>
            <person name="Field M."/>
            <person name="Filatov D."/>
            <person name="Flegontova O."/>
            <person name="Gerasimov E."/>
            <person name="Jackson A.P."/>
            <person name="Kelly S."/>
            <person name="Opperdoes F."/>
            <person name="O'Reilly A."/>
            <person name="Votypka J."/>
            <person name="Yurchenko V."/>
            <person name="Lukes J."/>
        </authorList>
    </citation>
    <scope>NUCLEOTIDE SEQUENCE [LARGE SCALE GENOMIC DNA]</scope>
    <source>
        <strain evidence="2">H10</strain>
    </source>
</reference>
<dbReference type="Proteomes" id="UP000037923">
    <property type="component" value="Unassembled WGS sequence"/>
</dbReference>
<organism evidence="2 3">
    <name type="scientific">Leptomonas pyrrhocoris</name>
    <name type="common">Firebug parasite</name>
    <dbReference type="NCBI Taxonomy" id="157538"/>
    <lineage>
        <taxon>Eukaryota</taxon>
        <taxon>Discoba</taxon>
        <taxon>Euglenozoa</taxon>
        <taxon>Kinetoplastea</taxon>
        <taxon>Metakinetoplastina</taxon>
        <taxon>Trypanosomatida</taxon>
        <taxon>Trypanosomatidae</taxon>
        <taxon>Leishmaniinae</taxon>
        <taxon>Leptomonas</taxon>
    </lineage>
</organism>
<evidence type="ECO:0000313" key="2">
    <source>
        <dbReference type="EMBL" id="KPA81820.1"/>
    </source>
</evidence>
<feature type="region of interest" description="Disordered" evidence="1">
    <location>
        <begin position="1"/>
        <end position="40"/>
    </location>
</feature>
<sequence length="170" mass="17813">MLFRSRRNSGGGGAISPRQSSTLVGNFAPGGPTAYERPSSAPVAGVVPLQPNSSTALAFASPKADEVQNVEDRLSIVKRSRTASAAKPFANRDSGSAAAMLHSPDFIQRSVDPSPSGLGGAVAANTGVVPPCSSYPTFNLTKLPKHEQHVMDALLSEFTEVLFFRRSEGD</sequence>
<gene>
    <name evidence="2" type="ORF">ABB37_04085</name>
</gene>